<sequence>MITALQSSTLAQDWVLPATGLDHDVVVIGGGQSGVAIASALRRAGVARVIVFEANEDPEQFGIWTDTARMRTLRTPKTLAGPDMGVEGLSFRSWFERAFSADAYAALERIDRLSWAKYLSWLRDSTGVVVEYGHRVTAVSLNPSSVELAVVQADGQHRAIDCRYAVLATGFLGSGAPSFPAVLRKALPAHALRHTSESLDFAEYSGKRVAIIGAAASAFDAAGEALERGAAEVRLFARRPALAGGTRWRFTGYEGFDSFFHLPDALKWKVQHALRQYAPQPPTESVTRATQHSNFHLHLGADVVAARWEEERAHLQFLQGEYSADVVIAGTGFSVELAARPELSQISDRIVTWDDRFMPGDDQLDSALGRYPYLGKHFEFLDRLDDPAMSRIRCYNAAAVCSHGRIVGDITSMKYGLPVLVNGLLRSLLLENANVYVDRIVNAELEHELDPRTWQSAVSVL</sequence>
<dbReference type="EMBL" id="UNOZ01000030">
    <property type="protein sequence ID" value="SYX91785.1"/>
    <property type="molecule type" value="Genomic_DNA"/>
</dbReference>
<evidence type="ECO:0000256" key="1">
    <source>
        <dbReference type="ARBA" id="ARBA00023002"/>
    </source>
</evidence>
<dbReference type="GO" id="GO:0050660">
    <property type="term" value="F:flavin adenine dinucleotide binding"/>
    <property type="evidence" value="ECO:0007669"/>
    <property type="project" value="TreeGrafter"/>
</dbReference>
<dbReference type="SUPFAM" id="SSF51905">
    <property type="entry name" value="FAD/NAD(P)-binding domain"/>
    <property type="match status" value="2"/>
</dbReference>
<evidence type="ECO:0000313" key="3">
    <source>
        <dbReference type="Proteomes" id="UP000263595"/>
    </source>
</evidence>
<dbReference type="AlphaFoldDB" id="A0A383RY18"/>
<dbReference type="InterPro" id="IPR050982">
    <property type="entry name" value="Auxin_biosynth/cation_transpt"/>
</dbReference>
<dbReference type="PANTHER" id="PTHR43539:SF91">
    <property type="entry name" value="FAD-DEPENDENT URATE HYDROXYLASE"/>
    <property type="match status" value="1"/>
</dbReference>
<dbReference type="RefSeq" id="WP_167469085.1">
    <property type="nucleotide sequence ID" value="NZ_CBCSFL010000001.1"/>
</dbReference>
<keyword evidence="3" id="KW-1185">Reference proteome</keyword>
<accession>A0A383RY18</accession>
<dbReference type="GO" id="GO:0004497">
    <property type="term" value="F:monooxygenase activity"/>
    <property type="evidence" value="ECO:0007669"/>
    <property type="project" value="TreeGrafter"/>
</dbReference>
<gene>
    <name evidence="2" type="ORF">CCOS865_04065</name>
</gene>
<dbReference type="InterPro" id="IPR036188">
    <property type="entry name" value="FAD/NAD-bd_sf"/>
</dbReference>
<protein>
    <submittedName>
        <fullName evidence="2">Uncharacterized protein</fullName>
    </submittedName>
</protein>
<evidence type="ECO:0000313" key="2">
    <source>
        <dbReference type="EMBL" id="SYX91785.1"/>
    </source>
</evidence>
<proteinExistence type="predicted"/>
<dbReference type="Gene3D" id="3.50.50.60">
    <property type="entry name" value="FAD/NAD(P)-binding domain"/>
    <property type="match status" value="1"/>
</dbReference>
<keyword evidence="1" id="KW-0560">Oxidoreductase</keyword>
<organism evidence="2 3">
    <name type="scientific">Pseudomonas reidholzensis</name>
    <dbReference type="NCBI Taxonomy" id="1785162"/>
    <lineage>
        <taxon>Bacteria</taxon>
        <taxon>Pseudomonadati</taxon>
        <taxon>Pseudomonadota</taxon>
        <taxon>Gammaproteobacteria</taxon>
        <taxon>Pseudomonadales</taxon>
        <taxon>Pseudomonadaceae</taxon>
        <taxon>Pseudomonas</taxon>
    </lineage>
</organism>
<dbReference type="Pfam" id="PF13738">
    <property type="entry name" value="Pyr_redox_3"/>
    <property type="match status" value="1"/>
</dbReference>
<reference evidence="3" key="1">
    <citation type="submission" date="2018-08" db="EMBL/GenBank/DDBJ databases">
        <authorList>
            <person name="Blom J."/>
        </authorList>
    </citation>
    <scope>NUCLEOTIDE SEQUENCE [LARGE SCALE GENOMIC DNA]</scope>
    <source>
        <strain evidence="3">CCOS 865</strain>
    </source>
</reference>
<dbReference type="PANTHER" id="PTHR43539">
    <property type="entry name" value="FLAVIN-BINDING MONOOXYGENASE-LIKE PROTEIN (AFU_ORTHOLOGUE AFUA_4G09220)"/>
    <property type="match status" value="1"/>
</dbReference>
<name>A0A383RY18_9PSED</name>
<dbReference type="Proteomes" id="UP000263595">
    <property type="component" value="Unassembled WGS sequence"/>
</dbReference>